<sequence length="48" mass="5381">MSANIIPTTVANKVNKTNVFDVKLVTICGKQVEVTYETTHRRVDIYGL</sequence>
<name>A0A7R9MLP2_9ACAR</name>
<organism evidence="1">
    <name type="scientific">Oppiella nova</name>
    <dbReference type="NCBI Taxonomy" id="334625"/>
    <lineage>
        <taxon>Eukaryota</taxon>
        <taxon>Metazoa</taxon>
        <taxon>Ecdysozoa</taxon>
        <taxon>Arthropoda</taxon>
        <taxon>Chelicerata</taxon>
        <taxon>Arachnida</taxon>
        <taxon>Acari</taxon>
        <taxon>Acariformes</taxon>
        <taxon>Sarcoptiformes</taxon>
        <taxon>Oribatida</taxon>
        <taxon>Brachypylina</taxon>
        <taxon>Oppioidea</taxon>
        <taxon>Oppiidae</taxon>
        <taxon>Oppiella</taxon>
    </lineage>
</organism>
<accession>A0A7R9MLP2</accession>
<dbReference type="EMBL" id="CAJPVJ010027440">
    <property type="protein sequence ID" value="CAG2179499.1"/>
    <property type="molecule type" value="Genomic_DNA"/>
</dbReference>
<feature type="non-terminal residue" evidence="1">
    <location>
        <position position="48"/>
    </location>
</feature>
<reference evidence="1" key="1">
    <citation type="submission" date="2020-11" db="EMBL/GenBank/DDBJ databases">
        <authorList>
            <person name="Tran Van P."/>
        </authorList>
    </citation>
    <scope>NUCLEOTIDE SEQUENCE</scope>
</reference>
<protein>
    <submittedName>
        <fullName evidence="1">Uncharacterized protein</fullName>
    </submittedName>
</protein>
<keyword evidence="2" id="KW-1185">Reference proteome</keyword>
<dbReference type="AlphaFoldDB" id="A0A7R9MLP2"/>
<dbReference type="EMBL" id="OC942265">
    <property type="protein sequence ID" value="CAD7662363.1"/>
    <property type="molecule type" value="Genomic_DNA"/>
</dbReference>
<evidence type="ECO:0000313" key="1">
    <source>
        <dbReference type="EMBL" id="CAD7662363.1"/>
    </source>
</evidence>
<proteinExistence type="predicted"/>
<gene>
    <name evidence="1" type="ORF">ONB1V03_LOCUS18923</name>
</gene>
<dbReference type="Proteomes" id="UP000728032">
    <property type="component" value="Unassembled WGS sequence"/>
</dbReference>
<evidence type="ECO:0000313" key="2">
    <source>
        <dbReference type="Proteomes" id="UP000728032"/>
    </source>
</evidence>
<dbReference type="OrthoDB" id="6534038at2759"/>